<dbReference type="EMBL" id="JAAFGS010000005">
    <property type="protein sequence ID" value="NGZ76650.1"/>
    <property type="molecule type" value="Genomic_DNA"/>
</dbReference>
<dbReference type="Proteomes" id="UP000800303">
    <property type="component" value="Unassembled WGS sequence"/>
</dbReference>
<sequence>MLSEKVEAYCRERGWWHDDVPEEYDRALAELGIDPASAFGRFHRHVEDAPTFPSRNREIYQIGWFALNTNYALSVRSAHEALGLPEAYIPLDAFEGEGGYFYNRETGEVADVSLGEPLRRLLAGIDSPRWTDFNAFLEWFFKLDGSLENERK</sequence>
<comment type="caution">
    <text evidence="1">The sequence shown here is derived from an EMBL/GenBank/DDBJ whole genome shotgun (WGS) entry which is preliminary data.</text>
</comment>
<proteinExistence type="predicted"/>
<organism evidence="1 2">
    <name type="scientific">Saccharibacillus alkalitolerans</name>
    <dbReference type="NCBI Taxonomy" id="2705290"/>
    <lineage>
        <taxon>Bacteria</taxon>
        <taxon>Bacillati</taxon>
        <taxon>Bacillota</taxon>
        <taxon>Bacilli</taxon>
        <taxon>Bacillales</taxon>
        <taxon>Paenibacillaceae</taxon>
        <taxon>Saccharibacillus</taxon>
    </lineage>
</organism>
<keyword evidence="2" id="KW-1185">Reference proteome</keyword>
<dbReference type="RefSeq" id="WP_166275715.1">
    <property type="nucleotide sequence ID" value="NZ_JAAFGS010000005.1"/>
</dbReference>
<protein>
    <recommendedName>
        <fullName evidence="3">Knr4/Smi1-like domain-containing protein</fullName>
    </recommendedName>
</protein>
<evidence type="ECO:0008006" key="3">
    <source>
        <dbReference type="Google" id="ProtNLM"/>
    </source>
</evidence>
<evidence type="ECO:0000313" key="2">
    <source>
        <dbReference type="Proteomes" id="UP000800303"/>
    </source>
</evidence>
<reference evidence="1 2" key="1">
    <citation type="submission" date="2020-01" db="EMBL/GenBank/DDBJ databases">
        <title>Polyphasic characterisation and genomic insights into a novel alkali tolerant bacterium VR-M41.</title>
        <authorList>
            <person name="Vemuluri V.R."/>
        </authorList>
    </citation>
    <scope>NUCLEOTIDE SEQUENCE [LARGE SCALE GENOMIC DNA]</scope>
    <source>
        <strain evidence="1 2">VR-M41</strain>
    </source>
</reference>
<evidence type="ECO:0000313" key="1">
    <source>
        <dbReference type="EMBL" id="NGZ76650.1"/>
    </source>
</evidence>
<name>A0ABX0F9N4_9BACL</name>
<gene>
    <name evidence="1" type="ORF">GYN08_15085</name>
</gene>
<accession>A0ABX0F9N4</accession>